<gene>
    <name evidence="3" type="ordered locus">P9211_16941</name>
</gene>
<keyword evidence="4" id="KW-1185">Reference proteome</keyword>
<protein>
    <recommendedName>
        <fullName evidence="5">GNAT family acetyltransferase</fullName>
    </recommendedName>
</protein>
<dbReference type="SUPFAM" id="SSF55729">
    <property type="entry name" value="Acyl-CoA N-acyltransferases (Nat)"/>
    <property type="match status" value="1"/>
</dbReference>
<dbReference type="Proteomes" id="UP000000788">
    <property type="component" value="Chromosome"/>
</dbReference>
<dbReference type="GO" id="GO:0008080">
    <property type="term" value="F:N-acetyltransferase activity"/>
    <property type="evidence" value="ECO:0007669"/>
    <property type="project" value="InterPro"/>
</dbReference>
<dbReference type="OrthoDB" id="555818at2"/>
<evidence type="ECO:0000313" key="3">
    <source>
        <dbReference type="EMBL" id="ABX09625.1"/>
    </source>
</evidence>
<evidence type="ECO:0000256" key="1">
    <source>
        <dbReference type="ARBA" id="ARBA00022679"/>
    </source>
</evidence>
<keyword evidence="2" id="KW-0012">Acyltransferase</keyword>
<evidence type="ECO:0000256" key="2">
    <source>
        <dbReference type="ARBA" id="ARBA00023315"/>
    </source>
</evidence>
<dbReference type="PANTHER" id="PTHR43626:SF4">
    <property type="entry name" value="GCN5-RELATED N-ACETYLTRANSFERASE 2, CHLOROPLASTIC"/>
    <property type="match status" value="1"/>
</dbReference>
<proteinExistence type="predicted"/>
<evidence type="ECO:0000313" key="4">
    <source>
        <dbReference type="Proteomes" id="UP000000788"/>
    </source>
</evidence>
<accession>A9BCR3</accession>
<dbReference type="GO" id="GO:0005737">
    <property type="term" value="C:cytoplasm"/>
    <property type="evidence" value="ECO:0007669"/>
    <property type="project" value="TreeGrafter"/>
</dbReference>
<name>A9BCR3_PROM4</name>
<dbReference type="AlphaFoldDB" id="A9BCR3"/>
<organism evidence="3 4">
    <name type="scientific">Prochlorococcus marinus (strain MIT 9211)</name>
    <dbReference type="NCBI Taxonomy" id="93059"/>
    <lineage>
        <taxon>Bacteria</taxon>
        <taxon>Bacillati</taxon>
        <taxon>Cyanobacteriota</taxon>
        <taxon>Cyanophyceae</taxon>
        <taxon>Synechococcales</taxon>
        <taxon>Prochlorococcaceae</taxon>
        <taxon>Prochlorococcus</taxon>
    </lineage>
</organism>
<evidence type="ECO:0008006" key="5">
    <source>
        <dbReference type="Google" id="ProtNLM"/>
    </source>
</evidence>
<dbReference type="Gene3D" id="3.40.630.30">
    <property type="match status" value="1"/>
</dbReference>
<reference evidence="3 4" key="1">
    <citation type="journal article" date="2007" name="PLoS Genet.">
        <title>Patterns and implications of gene gain and loss in the evolution of Prochlorococcus.</title>
        <authorList>
            <person name="Kettler G.C."/>
            <person name="Martiny A.C."/>
            <person name="Huang K."/>
            <person name="Zucker J."/>
            <person name="Coleman M.L."/>
            <person name="Rodrigue S."/>
            <person name="Chen F."/>
            <person name="Lapidus A."/>
            <person name="Ferriera S."/>
            <person name="Johnson J."/>
            <person name="Steglich C."/>
            <person name="Church G.M."/>
            <person name="Richardson P."/>
            <person name="Chisholm S.W."/>
        </authorList>
    </citation>
    <scope>NUCLEOTIDE SEQUENCE [LARGE SCALE GENOMIC DNA]</scope>
    <source>
        <strain evidence="4">MIT 9211</strain>
    </source>
</reference>
<dbReference type="InterPro" id="IPR016181">
    <property type="entry name" value="Acyl_CoA_acyltransferase"/>
</dbReference>
<keyword evidence="1" id="KW-0808">Transferase</keyword>
<sequence length="150" mass="16498">MLSFQNSKLPKLPSGFLLDLKESPSPEALNRLLARCFGETHPPRRLALALKQSYCNASIKDEKTGRLVGFVRITSDKGLNANLWDLAVEPGNYQKQLIAVLVNKSLGIIRKELPGCSVSLAAPAIAFEALQSQGFLLDPNGIRAMTYQFR</sequence>
<dbReference type="STRING" id="93059.P9211_16941"/>
<dbReference type="eggNOG" id="COG0456">
    <property type="taxonomic scope" value="Bacteria"/>
</dbReference>
<dbReference type="InterPro" id="IPR045039">
    <property type="entry name" value="NSI-like"/>
</dbReference>
<dbReference type="PANTHER" id="PTHR43626">
    <property type="entry name" value="ACYL-COA N-ACYLTRANSFERASE"/>
    <property type="match status" value="1"/>
</dbReference>
<dbReference type="KEGG" id="pmj:P9211_16941"/>
<dbReference type="EMBL" id="CP000878">
    <property type="protein sequence ID" value="ABX09625.1"/>
    <property type="molecule type" value="Genomic_DNA"/>
</dbReference>
<dbReference type="HOGENOM" id="CLU_146040_0_0_3"/>